<accession>G7Q5Z5</accession>
<dbReference type="HOGENOM" id="CLU_2394983_0_0_7"/>
<evidence type="ECO:0000256" key="1">
    <source>
        <dbReference type="SAM" id="MobiDB-lite"/>
    </source>
</evidence>
<evidence type="ECO:0000313" key="2">
    <source>
        <dbReference type="EMBL" id="EHJ46932.1"/>
    </source>
</evidence>
<organism evidence="2 3">
    <name type="scientific">Solidesulfovibrio carbinoliphilus subsp. oakridgensis</name>
    <dbReference type="NCBI Taxonomy" id="694327"/>
    <lineage>
        <taxon>Bacteria</taxon>
        <taxon>Pseudomonadati</taxon>
        <taxon>Thermodesulfobacteriota</taxon>
        <taxon>Desulfovibrionia</taxon>
        <taxon>Desulfovibrionales</taxon>
        <taxon>Desulfovibrionaceae</taxon>
        <taxon>Solidesulfovibrio</taxon>
    </lineage>
</organism>
<dbReference type="EMBL" id="CM001368">
    <property type="protein sequence ID" value="EHJ46932.1"/>
    <property type="molecule type" value="Genomic_DNA"/>
</dbReference>
<sequence>MKAITKDTRGRFAKGNPGGPGRPARETELSYLRAIHAACPPDMWQEIVTKAVSDAREGDPRARAWLAGYLVGAPKAEVGLLSDEEEKERFNFF</sequence>
<feature type="region of interest" description="Disordered" evidence="1">
    <location>
        <begin position="1"/>
        <end position="25"/>
    </location>
</feature>
<dbReference type="RefSeq" id="WP_009180353.1">
    <property type="nucleotide sequence ID" value="NZ_CM001368.1"/>
</dbReference>
<keyword evidence="3" id="KW-1185">Reference proteome</keyword>
<dbReference type="OrthoDB" id="9255719at2"/>
<evidence type="ECO:0000313" key="3">
    <source>
        <dbReference type="Proteomes" id="UP000004662"/>
    </source>
</evidence>
<protein>
    <submittedName>
        <fullName evidence="2">Uncharacterized protein</fullName>
    </submittedName>
</protein>
<proteinExistence type="predicted"/>
<dbReference type="Proteomes" id="UP000004662">
    <property type="component" value="Chromosome"/>
</dbReference>
<dbReference type="STRING" id="694327.DFW101_0917"/>
<reference evidence="3" key="1">
    <citation type="journal article" date="2015" name="Genome Announc.">
        <title>High-Quality Draft Genome Sequence of Desulfovibrio carbinoliphilus FW-101-2B, an Organic Acid-Oxidizing Sulfate-Reducing Bacterium Isolated from Uranium(VI)-Contaminated Groundwater.</title>
        <authorList>
            <person name="Ramsay B.D."/>
            <person name="Hwang C."/>
            <person name="Woo H.L."/>
            <person name="Carroll S.L."/>
            <person name="Lucas S."/>
            <person name="Han J."/>
            <person name="Lapidus A.L."/>
            <person name="Cheng J.F."/>
            <person name="Goodwin L.A."/>
            <person name="Pitluck S."/>
            <person name="Peters L."/>
            <person name="Chertkov O."/>
            <person name="Held B."/>
            <person name="Detter J.C."/>
            <person name="Han C.S."/>
            <person name="Tapia R."/>
            <person name="Land M.L."/>
            <person name="Hauser L.J."/>
            <person name="Kyrpides N.C."/>
            <person name="Ivanova N.N."/>
            <person name="Mikhailova N."/>
            <person name="Pagani I."/>
            <person name="Woyke T."/>
            <person name="Arkin A.P."/>
            <person name="Dehal P."/>
            <person name="Chivian D."/>
            <person name="Criddle C.S."/>
            <person name="Wu W."/>
            <person name="Chakraborty R."/>
            <person name="Hazen T.C."/>
            <person name="Fields M.W."/>
        </authorList>
    </citation>
    <scope>NUCLEOTIDE SEQUENCE [LARGE SCALE GENOMIC DNA]</scope>
    <source>
        <strain evidence="3">FW-101-2B</strain>
    </source>
</reference>
<dbReference type="AlphaFoldDB" id="G7Q5Z5"/>
<feature type="compositionally biased region" description="Basic and acidic residues" evidence="1">
    <location>
        <begin position="1"/>
        <end position="10"/>
    </location>
</feature>
<gene>
    <name evidence="2" type="ORF">DFW101_0917</name>
</gene>
<name>G7Q5Z5_9BACT</name>